<feature type="transmembrane region" description="Helical" evidence="8">
    <location>
        <begin position="220"/>
        <end position="241"/>
    </location>
</feature>
<feature type="transmembrane region" description="Helical" evidence="8">
    <location>
        <begin position="21"/>
        <end position="42"/>
    </location>
</feature>
<evidence type="ECO:0000256" key="2">
    <source>
        <dbReference type="ARBA" id="ARBA00006386"/>
    </source>
</evidence>
<evidence type="ECO:0000256" key="5">
    <source>
        <dbReference type="ARBA" id="ARBA00022989"/>
    </source>
</evidence>
<dbReference type="RefSeq" id="WP_136434813.1">
    <property type="nucleotide sequence ID" value="NZ_JBHSNS010000003.1"/>
</dbReference>
<reference evidence="10" key="1">
    <citation type="journal article" date="2019" name="Int. J. Syst. Evol. Microbiol.">
        <title>The Global Catalogue of Microorganisms (GCM) 10K type strain sequencing project: providing services to taxonomists for standard genome sequencing and annotation.</title>
        <authorList>
            <consortium name="The Broad Institute Genomics Platform"/>
            <consortium name="The Broad Institute Genome Sequencing Center for Infectious Disease"/>
            <person name="Wu L."/>
            <person name="Ma J."/>
        </authorList>
    </citation>
    <scope>NUCLEOTIDE SEQUENCE [LARGE SCALE GENOMIC DNA]</scope>
    <source>
        <strain evidence="10">YIM 94188</strain>
    </source>
</reference>
<feature type="transmembrane region" description="Helical" evidence="8">
    <location>
        <begin position="248"/>
        <end position="269"/>
    </location>
</feature>
<keyword evidence="10" id="KW-1185">Reference proteome</keyword>
<organism evidence="9 10">
    <name type="scientific">Nocardioides vastitatis</name>
    <dbReference type="NCBI Taxonomy" id="2568655"/>
    <lineage>
        <taxon>Bacteria</taxon>
        <taxon>Bacillati</taxon>
        <taxon>Actinomycetota</taxon>
        <taxon>Actinomycetes</taxon>
        <taxon>Propionibacteriales</taxon>
        <taxon>Nocardioidaceae</taxon>
        <taxon>Nocardioides</taxon>
    </lineage>
</organism>
<feature type="transmembrane region" description="Helical" evidence="8">
    <location>
        <begin position="319"/>
        <end position="338"/>
    </location>
</feature>
<evidence type="ECO:0000256" key="1">
    <source>
        <dbReference type="ARBA" id="ARBA00004651"/>
    </source>
</evidence>
<evidence type="ECO:0000256" key="6">
    <source>
        <dbReference type="ARBA" id="ARBA00023136"/>
    </source>
</evidence>
<feature type="transmembrane region" description="Helical" evidence="8">
    <location>
        <begin position="275"/>
        <end position="298"/>
    </location>
</feature>
<comment type="caution">
    <text evidence="9">The sequence shown here is derived from an EMBL/GenBank/DDBJ whole genome shotgun (WGS) entry which is preliminary data.</text>
</comment>
<sequence length="339" mass="34953">MTTPTVTSTATTPPRRGPSRAGWQVWAVLGTLLAAVPAQALLGTRLDSPVFQTWSTVFLAIVVQSIPFLVLGVLLSGLISALLSERLVARMLPKNAALAVPIAGIAGIGLPTCECAAVPVAGGLARRGVPPAVALTFLLAAPAVNPAVIVSTAVAFQGRADMVVARFVASMLVAVLIGWIYVGLAQRVPALQMPRLRAIVHGHDGETKIGRFVGAAWHDLLPAAGFLVIGALIAASINVLVPLRIVEAVGGQVVVSILVLAAFAFVVALCSEADAFIAVSLTAFSDTAKLVFLVVGPAMDVKLAAMEAGQFGRRFATQFVPLVLVVATTVASLVGWVLL</sequence>
<evidence type="ECO:0000313" key="9">
    <source>
        <dbReference type="EMBL" id="MFC5729103.1"/>
    </source>
</evidence>
<comment type="subcellular location">
    <subcellularLocation>
        <location evidence="1">Cell membrane</location>
        <topology evidence="1">Multi-pass membrane protein</topology>
    </subcellularLocation>
</comment>
<dbReference type="InterPro" id="IPR052923">
    <property type="entry name" value="UPF0718"/>
</dbReference>
<dbReference type="PANTHER" id="PTHR34184">
    <property type="entry name" value="UPF0718 PROTEIN YCGR"/>
    <property type="match status" value="1"/>
</dbReference>
<evidence type="ECO:0000313" key="10">
    <source>
        <dbReference type="Proteomes" id="UP001596072"/>
    </source>
</evidence>
<feature type="region of interest" description="Disordered" evidence="7">
    <location>
        <begin position="1"/>
        <end position="20"/>
    </location>
</feature>
<evidence type="ECO:0000256" key="7">
    <source>
        <dbReference type="SAM" id="MobiDB-lite"/>
    </source>
</evidence>
<feature type="transmembrane region" description="Helical" evidence="8">
    <location>
        <begin position="54"/>
        <end position="84"/>
    </location>
</feature>
<dbReference type="PANTHER" id="PTHR34184:SF4">
    <property type="entry name" value="UPF0718 PROTEIN YCGR"/>
    <property type="match status" value="1"/>
</dbReference>
<dbReference type="InterPro" id="IPR005524">
    <property type="entry name" value="DUF318"/>
</dbReference>
<evidence type="ECO:0000256" key="3">
    <source>
        <dbReference type="ARBA" id="ARBA00022475"/>
    </source>
</evidence>
<accession>A0ABW0ZFR7</accession>
<proteinExistence type="inferred from homology"/>
<comment type="similarity">
    <text evidence="2">Belongs to the UPF0718 family.</text>
</comment>
<gene>
    <name evidence="9" type="ORF">ACFPQB_09245</name>
</gene>
<dbReference type="EMBL" id="JBHSNS010000003">
    <property type="protein sequence ID" value="MFC5729103.1"/>
    <property type="molecule type" value="Genomic_DNA"/>
</dbReference>
<dbReference type="Pfam" id="PF03773">
    <property type="entry name" value="ArsP_1"/>
    <property type="match status" value="1"/>
</dbReference>
<keyword evidence="3" id="KW-1003">Cell membrane</keyword>
<feature type="transmembrane region" description="Helical" evidence="8">
    <location>
        <begin position="96"/>
        <end position="120"/>
    </location>
</feature>
<keyword evidence="4 8" id="KW-0812">Transmembrane</keyword>
<name>A0ABW0ZFR7_9ACTN</name>
<feature type="compositionally biased region" description="Low complexity" evidence="7">
    <location>
        <begin position="1"/>
        <end position="14"/>
    </location>
</feature>
<evidence type="ECO:0000256" key="8">
    <source>
        <dbReference type="SAM" id="Phobius"/>
    </source>
</evidence>
<feature type="transmembrane region" description="Helical" evidence="8">
    <location>
        <begin position="163"/>
        <end position="184"/>
    </location>
</feature>
<feature type="transmembrane region" description="Helical" evidence="8">
    <location>
        <begin position="132"/>
        <end position="156"/>
    </location>
</feature>
<keyword evidence="5 8" id="KW-1133">Transmembrane helix</keyword>
<dbReference type="Proteomes" id="UP001596072">
    <property type="component" value="Unassembled WGS sequence"/>
</dbReference>
<protein>
    <submittedName>
        <fullName evidence="9">Permease</fullName>
    </submittedName>
</protein>
<evidence type="ECO:0000256" key="4">
    <source>
        <dbReference type="ARBA" id="ARBA00022692"/>
    </source>
</evidence>
<keyword evidence="6 8" id="KW-0472">Membrane</keyword>